<dbReference type="AlphaFoldDB" id="A0A9P5PP82"/>
<dbReference type="Pfam" id="PF24800">
    <property type="entry name" value="DUF7702"/>
    <property type="match status" value="1"/>
</dbReference>
<dbReference type="PANTHER" id="PTHR42109:SF2">
    <property type="entry name" value="INTEGRAL MEMBRANE PROTEIN"/>
    <property type="match status" value="1"/>
</dbReference>
<evidence type="ECO:0000313" key="3">
    <source>
        <dbReference type="EMBL" id="KAF9066057.1"/>
    </source>
</evidence>
<keyword evidence="1" id="KW-0472">Membrane</keyword>
<feature type="transmembrane region" description="Helical" evidence="1">
    <location>
        <begin position="110"/>
        <end position="131"/>
    </location>
</feature>
<dbReference type="EMBL" id="JADNRY010000093">
    <property type="protein sequence ID" value="KAF9066057.1"/>
    <property type="molecule type" value="Genomic_DNA"/>
</dbReference>
<feature type="transmembrane region" description="Helical" evidence="1">
    <location>
        <begin position="73"/>
        <end position="98"/>
    </location>
</feature>
<keyword evidence="4" id="KW-1185">Reference proteome</keyword>
<reference evidence="3" key="1">
    <citation type="submission" date="2020-11" db="EMBL/GenBank/DDBJ databases">
        <authorList>
            <consortium name="DOE Joint Genome Institute"/>
            <person name="Ahrendt S."/>
            <person name="Riley R."/>
            <person name="Andreopoulos W."/>
            <person name="Labutti K."/>
            <person name="Pangilinan J."/>
            <person name="Ruiz-Duenas F.J."/>
            <person name="Barrasa J.M."/>
            <person name="Sanchez-Garcia M."/>
            <person name="Camarero S."/>
            <person name="Miyauchi S."/>
            <person name="Serrano A."/>
            <person name="Linde D."/>
            <person name="Babiker R."/>
            <person name="Drula E."/>
            <person name="Ayuso-Fernandez I."/>
            <person name="Pacheco R."/>
            <person name="Padilla G."/>
            <person name="Ferreira P."/>
            <person name="Barriuso J."/>
            <person name="Kellner H."/>
            <person name="Castanera R."/>
            <person name="Alfaro M."/>
            <person name="Ramirez L."/>
            <person name="Pisabarro A.G."/>
            <person name="Kuo A."/>
            <person name="Tritt A."/>
            <person name="Lipzen A."/>
            <person name="He G."/>
            <person name="Yan M."/>
            <person name="Ng V."/>
            <person name="Cullen D."/>
            <person name="Martin F."/>
            <person name="Rosso M.-N."/>
            <person name="Henrissat B."/>
            <person name="Hibbett D."/>
            <person name="Martinez A.T."/>
            <person name="Grigoriev I.V."/>
        </authorList>
    </citation>
    <scope>NUCLEOTIDE SEQUENCE</scope>
    <source>
        <strain evidence="3">AH 40177</strain>
    </source>
</reference>
<dbReference type="Proteomes" id="UP000772434">
    <property type="component" value="Unassembled WGS sequence"/>
</dbReference>
<comment type="caution">
    <text evidence="3">The sequence shown here is derived from an EMBL/GenBank/DDBJ whole genome shotgun (WGS) entry which is preliminary data.</text>
</comment>
<evidence type="ECO:0000313" key="4">
    <source>
        <dbReference type="Proteomes" id="UP000772434"/>
    </source>
</evidence>
<dbReference type="OrthoDB" id="2560628at2759"/>
<dbReference type="InterPro" id="IPR056119">
    <property type="entry name" value="DUF7702"/>
</dbReference>
<protein>
    <recommendedName>
        <fullName evidence="2">DUF7702 domain-containing protein</fullName>
    </recommendedName>
</protein>
<feature type="transmembrane region" description="Helical" evidence="1">
    <location>
        <begin position="151"/>
        <end position="170"/>
    </location>
</feature>
<keyword evidence="1" id="KW-0812">Transmembrane</keyword>
<evidence type="ECO:0000256" key="1">
    <source>
        <dbReference type="SAM" id="Phobius"/>
    </source>
</evidence>
<feature type="transmembrane region" description="Helical" evidence="1">
    <location>
        <begin position="230"/>
        <end position="251"/>
    </location>
</feature>
<feature type="transmembrane region" description="Helical" evidence="1">
    <location>
        <begin position="41"/>
        <end position="61"/>
    </location>
</feature>
<name>A0A9P5PP82_9AGAR</name>
<proteinExistence type="predicted"/>
<evidence type="ECO:0000259" key="2">
    <source>
        <dbReference type="Pfam" id="PF24800"/>
    </source>
</evidence>
<feature type="domain" description="DUF7702" evidence="2">
    <location>
        <begin position="5"/>
        <end position="251"/>
    </location>
</feature>
<dbReference type="PANTHER" id="PTHR42109">
    <property type="entry name" value="UNPLACED GENOMIC SCAFFOLD UM_SCAF_CONTIG_1.265, WHOLE GENOME SHOTGUN SEQUENCE"/>
    <property type="match status" value="1"/>
</dbReference>
<keyword evidence="1" id="KW-1133">Transmembrane helix</keyword>
<sequence>MPPSLDIRGDIAAAQLAFYVLIAAISFFFTVRHAFERDAGFFFLFFFAIIRIAGGALIIAAELTRMSTVNLFISAYILFPAGLGVLMLSYIGFLGLAGQHTVSEYRRTSHTLRIIAFFAVAALALSIAGGLEGSINGNDNLGLILRRVSAGTYAGTYLLLLYATAVSWSYRFIMRSYRRHLLYAVTFALLPLGVRAAYAVLSAWSSSDLFGLELSSNPDLAQFQPITGNYLTYLLMGLVMEFLVALICLYFSTIGMRRRHRHH</sequence>
<feature type="transmembrane region" description="Helical" evidence="1">
    <location>
        <begin position="182"/>
        <end position="204"/>
    </location>
</feature>
<accession>A0A9P5PP82</accession>
<organism evidence="3 4">
    <name type="scientific">Rhodocollybia butyracea</name>
    <dbReference type="NCBI Taxonomy" id="206335"/>
    <lineage>
        <taxon>Eukaryota</taxon>
        <taxon>Fungi</taxon>
        <taxon>Dikarya</taxon>
        <taxon>Basidiomycota</taxon>
        <taxon>Agaricomycotina</taxon>
        <taxon>Agaricomycetes</taxon>
        <taxon>Agaricomycetidae</taxon>
        <taxon>Agaricales</taxon>
        <taxon>Marasmiineae</taxon>
        <taxon>Omphalotaceae</taxon>
        <taxon>Rhodocollybia</taxon>
    </lineage>
</organism>
<feature type="transmembrane region" description="Helical" evidence="1">
    <location>
        <begin position="12"/>
        <end position="29"/>
    </location>
</feature>
<gene>
    <name evidence="3" type="ORF">BDP27DRAFT_1228036</name>
</gene>